<proteinExistence type="predicted"/>
<evidence type="ECO:0000313" key="2">
    <source>
        <dbReference type="Proteomes" id="UP000616151"/>
    </source>
</evidence>
<organism evidence="1 2">
    <name type="scientific">Taklimakanibacter albus</name>
    <dbReference type="NCBI Taxonomy" id="2800327"/>
    <lineage>
        <taxon>Bacteria</taxon>
        <taxon>Pseudomonadati</taxon>
        <taxon>Pseudomonadota</taxon>
        <taxon>Alphaproteobacteria</taxon>
        <taxon>Hyphomicrobiales</taxon>
        <taxon>Aestuariivirgaceae</taxon>
        <taxon>Taklimakanibacter</taxon>
    </lineage>
</organism>
<sequence>MSRLSDWQRTGLIVSILAAFISICAAIWTINIQKQSAAELARLKTVGGLDKKSVEFAMILLKKPSTSVAERRWAVDVLSIAEKVPMSGTRRQQIARSGRPLAEIGQFIPEAKELNDKLEAIPFWLDLAADVIDVIDVLPSVGDAASDALEGGLLDLQNLTTP</sequence>
<dbReference type="Proteomes" id="UP000616151">
    <property type="component" value="Unassembled WGS sequence"/>
</dbReference>
<keyword evidence="2" id="KW-1185">Reference proteome</keyword>
<accession>A0ACC5R5Y1</accession>
<comment type="caution">
    <text evidence="1">The sequence shown here is derived from an EMBL/GenBank/DDBJ whole genome shotgun (WGS) entry which is preliminary data.</text>
</comment>
<protein>
    <submittedName>
        <fullName evidence="1">Uncharacterized protein</fullName>
    </submittedName>
</protein>
<reference evidence="1" key="1">
    <citation type="submission" date="2021-01" db="EMBL/GenBank/DDBJ databases">
        <authorList>
            <person name="Sun Q."/>
        </authorList>
    </citation>
    <scope>NUCLEOTIDE SEQUENCE</scope>
    <source>
        <strain evidence="1">YIM B02566</strain>
    </source>
</reference>
<dbReference type="EMBL" id="JAENHL010000007">
    <property type="protein sequence ID" value="MBK1867992.1"/>
    <property type="molecule type" value="Genomic_DNA"/>
</dbReference>
<name>A0ACC5R5Y1_9HYPH</name>
<gene>
    <name evidence="1" type="ORF">JHL16_16665</name>
</gene>
<evidence type="ECO:0000313" key="1">
    <source>
        <dbReference type="EMBL" id="MBK1867992.1"/>
    </source>
</evidence>